<dbReference type="GO" id="GO:0016787">
    <property type="term" value="F:hydrolase activity"/>
    <property type="evidence" value="ECO:0007669"/>
    <property type="project" value="UniProtKB-KW"/>
</dbReference>
<dbReference type="RefSeq" id="XP_033674662.1">
    <property type="nucleotide sequence ID" value="XM_033803468.1"/>
</dbReference>
<evidence type="ECO:0000313" key="5">
    <source>
        <dbReference type="Proteomes" id="UP000799537"/>
    </source>
</evidence>
<dbReference type="PANTHER" id="PTHR43540:SF6">
    <property type="entry name" value="ISOCHORISMATASE-LIKE DOMAIN-CONTAINING PROTEIN"/>
    <property type="match status" value="1"/>
</dbReference>
<evidence type="ECO:0000256" key="2">
    <source>
        <dbReference type="ARBA" id="ARBA00022801"/>
    </source>
</evidence>
<organism evidence="4 5">
    <name type="scientific">Zasmidium cellare ATCC 36951</name>
    <dbReference type="NCBI Taxonomy" id="1080233"/>
    <lineage>
        <taxon>Eukaryota</taxon>
        <taxon>Fungi</taxon>
        <taxon>Dikarya</taxon>
        <taxon>Ascomycota</taxon>
        <taxon>Pezizomycotina</taxon>
        <taxon>Dothideomycetes</taxon>
        <taxon>Dothideomycetidae</taxon>
        <taxon>Mycosphaerellales</taxon>
        <taxon>Mycosphaerellaceae</taxon>
        <taxon>Zasmidium</taxon>
    </lineage>
</organism>
<dbReference type="InterPro" id="IPR050272">
    <property type="entry name" value="Isochorismatase-like_hydrls"/>
</dbReference>
<evidence type="ECO:0000256" key="1">
    <source>
        <dbReference type="ARBA" id="ARBA00006336"/>
    </source>
</evidence>
<gene>
    <name evidence="4" type="ORF">M409DRAFT_16045</name>
</gene>
<dbReference type="AlphaFoldDB" id="A0A6A6D3T6"/>
<dbReference type="OrthoDB" id="167809at2759"/>
<dbReference type="Pfam" id="PF00857">
    <property type="entry name" value="Isochorismatase"/>
    <property type="match status" value="1"/>
</dbReference>
<dbReference type="Gene3D" id="3.40.50.850">
    <property type="entry name" value="Isochorismatase-like"/>
    <property type="match status" value="1"/>
</dbReference>
<dbReference type="EMBL" id="ML993579">
    <property type="protein sequence ID" value="KAF2173773.1"/>
    <property type="molecule type" value="Genomic_DNA"/>
</dbReference>
<protein>
    <recommendedName>
        <fullName evidence="3">Isochorismatase-like domain-containing protein</fullName>
    </recommendedName>
</protein>
<reference evidence="4" key="1">
    <citation type="journal article" date="2020" name="Stud. Mycol.">
        <title>101 Dothideomycetes genomes: a test case for predicting lifestyles and emergence of pathogens.</title>
        <authorList>
            <person name="Haridas S."/>
            <person name="Albert R."/>
            <person name="Binder M."/>
            <person name="Bloem J."/>
            <person name="Labutti K."/>
            <person name="Salamov A."/>
            <person name="Andreopoulos B."/>
            <person name="Baker S."/>
            <person name="Barry K."/>
            <person name="Bills G."/>
            <person name="Bluhm B."/>
            <person name="Cannon C."/>
            <person name="Castanera R."/>
            <person name="Culley D."/>
            <person name="Daum C."/>
            <person name="Ezra D."/>
            <person name="Gonzalez J."/>
            <person name="Henrissat B."/>
            <person name="Kuo A."/>
            <person name="Liang C."/>
            <person name="Lipzen A."/>
            <person name="Lutzoni F."/>
            <person name="Magnuson J."/>
            <person name="Mondo S."/>
            <person name="Nolan M."/>
            <person name="Ohm R."/>
            <person name="Pangilinan J."/>
            <person name="Park H.-J."/>
            <person name="Ramirez L."/>
            <person name="Alfaro M."/>
            <person name="Sun H."/>
            <person name="Tritt A."/>
            <person name="Yoshinaga Y."/>
            <person name="Zwiers L.-H."/>
            <person name="Turgeon B."/>
            <person name="Goodwin S."/>
            <person name="Spatafora J."/>
            <person name="Crous P."/>
            <person name="Grigoriev I."/>
        </authorList>
    </citation>
    <scope>NUCLEOTIDE SEQUENCE</scope>
    <source>
        <strain evidence="4">ATCC 36951</strain>
    </source>
</reference>
<sequence length="213" mass="23139">MSTEPLTLSSPPALLIVDMQNTFCHPNGVFVKAGIQVPPSTMTRVTHQINALRTAFHTHNFPVIFVGYAFNEDYSNSGLIWEIPGGEQMKANKILVRGSWDAGIIDELKPDEGKGEVVLEKYRNSAFAAGTKLEEVLRSKGVQQVVVCGCATNVCVESTVRDAAGRDWRCMTVDDACAALTTEAHDASLKNLQWQGGVCDTAQVEEALNRISA</sequence>
<comment type="similarity">
    <text evidence="1">Belongs to the isochorismatase family.</text>
</comment>
<keyword evidence="2" id="KW-0378">Hydrolase</keyword>
<evidence type="ECO:0000313" key="4">
    <source>
        <dbReference type="EMBL" id="KAF2173773.1"/>
    </source>
</evidence>
<accession>A0A6A6D3T6</accession>
<dbReference type="PANTHER" id="PTHR43540">
    <property type="entry name" value="PEROXYUREIDOACRYLATE/UREIDOACRYLATE AMIDOHYDROLASE-RELATED"/>
    <property type="match status" value="1"/>
</dbReference>
<dbReference type="GeneID" id="54556740"/>
<keyword evidence="5" id="KW-1185">Reference proteome</keyword>
<evidence type="ECO:0000259" key="3">
    <source>
        <dbReference type="Pfam" id="PF00857"/>
    </source>
</evidence>
<proteinExistence type="inferred from homology"/>
<name>A0A6A6D3T6_ZASCE</name>
<dbReference type="InterPro" id="IPR036380">
    <property type="entry name" value="Isochorismatase-like_sf"/>
</dbReference>
<dbReference type="CDD" id="cd00431">
    <property type="entry name" value="cysteine_hydrolases"/>
    <property type="match status" value="1"/>
</dbReference>
<feature type="domain" description="Isochorismatase-like" evidence="3">
    <location>
        <begin position="13"/>
        <end position="201"/>
    </location>
</feature>
<dbReference type="InterPro" id="IPR000868">
    <property type="entry name" value="Isochorismatase-like_dom"/>
</dbReference>
<dbReference type="SUPFAM" id="SSF52499">
    <property type="entry name" value="Isochorismatase-like hydrolases"/>
    <property type="match status" value="1"/>
</dbReference>
<dbReference type="Proteomes" id="UP000799537">
    <property type="component" value="Unassembled WGS sequence"/>
</dbReference>